<dbReference type="STRING" id="477680.SAMN05421788_1011472"/>
<dbReference type="OrthoDB" id="707849at2"/>
<sequence length="450" mass="49931">MNKLLYFILLVSLAGCVKHDVDLVFDQLPEERMKERNAELQNKLLEGVNGWKGFLRTSAAGSGYGFYMNFNSVGEVVMYADWNNDAAITAKNSTYRILYVMNTQLSFDTYNYISIMQDPQTSVNGGTTGNGLQSDIEFEYIRSSADTVILRGKKYKNYLYMMKASASEAAQYNNGEYKTAIANFNTFFTTHNNNYILVNAEGSDLKVGFSIAGKIATAQVKKADNSIASDTRGFGYSIDGIYFTDAIQILGVKIIALKLKDANTLVAIDDSGKEYAVLQNPTPLADFVDMFGSTKTYNSIYCYGTAYPSTAVATLPTGVTSNYNSEFSGLISRFSSTSRYVDTVEFRLSNSTTALVRIWYWSGSTHYLADASFTYTYADNTITLTNYTPSVSNTNWTTRITQIGSFLTWLQSGPFKADWVVSSTPSSPTLGGLYKTSNASDFMYGRMRKQ</sequence>
<accession>A0A1N7MAD0</accession>
<protein>
    <recommendedName>
        <fullName evidence="3">DUF4302 domain-containing protein</fullName>
    </recommendedName>
</protein>
<evidence type="ECO:0008006" key="3">
    <source>
        <dbReference type="Google" id="ProtNLM"/>
    </source>
</evidence>
<gene>
    <name evidence="1" type="ORF">SAMN05421788_1011472</name>
</gene>
<name>A0A1N7MAD0_9BACT</name>
<proteinExistence type="predicted"/>
<evidence type="ECO:0000313" key="2">
    <source>
        <dbReference type="Proteomes" id="UP000186917"/>
    </source>
</evidence>
<dbReference type="InterPro" id="IPR025396">
    <property type="entry name" value="DUF4302"/>
</dbReference>
<dbReference type="AlphaFoldDB" id="A0A1N7MAD0"/>
<reference evidence="2" key="1">
    <citation type="submission" date="2017-01" db="EMBL/GenBank/DDBJ databases">
        <authorList>
            <person name="Varghese N."/>
            <person name="Submissions S."/>
        </authorList>
    </citation>
    <scope>NUCLEOTIDE SEQUENCE [LARGE SCALE GENOMIC DNA]</scope>
    <source>
        <strain evidence="2">DSM 21054</strain>
    </source>
</reference>
<dbReference type="Pfam" id="PF14135">
    <property type="entry name" value="DUF4302"/>
    <property type="match status" value="1"/>
</dbReference>
<dbReference type="RefSeq" id="WP_076377069.1">
    <property type="nucleotide sequence ID" value="NZ_AP017422.1"/>
</dbReference>
<dbReference type="EMBL" id="FTOR01000001">
    <property type="protein sequence ID" value="SIS83066.1"/>
    <property type="molecule type" value="Genomic_DNA"/>
</dbReference>
<organism evidence="1 2">
    <name type="scientific">Filimonas lacunae</name>
    <dbReference type="NCBI Taxonomy" id="477680"/>
    <lineage>
        <taxon>Bacteria</taxon>
        <taxon>Pseudomonadati</taxon>
        <taxon>Bacteroidota</taxon>
        <taxon>Chitinophagia</taxon>
        <taxon>Chitinophagales</taxon>
        <taxon>Chitinophagaceae</taxon>
        <taxon>Filimonas</taxon>
    </lineage>
</organism>
<keyword evidence="2" id="KW-1185">Reference proteome</keyword>
<dbReference type="Proteomes" id="UP000186917">
    <property type="component" value="Unassembled WGS sequence"/>
</dbReference>
<evidence type="ECO:0000313" key="1">
    <source>
        <dbReference type="EMBL" id="SIS83066.1"/>
    </source>
</evidence>
<dbReference type="PROSITE" id="PS51257">
    <property type="entry name" value="PROKAR_LIPOPROTEIN"/>
    <property type="match status" value="1"/>
</dbReference>